<dbReference type="OrthoDB" id="5421765at2759"/>
<dbReference type="AlphaFoldDB" id="A0A218YVF7"/>
<proteinExistence type="predicted"/>
<accession>A0A218YVF7</accession>
<evidence type="ECO:0000313" key="2">
    <source>
        <dbReference type="Proteomes" id="UP000242519"/>
    </source>
</evidence>
<dbReference type="EMBL" id="MZNU01000389">
    <property type="protein sequence ID" value="OWO98583.1"/>
    <property type="molecule type" value="Genomic_DNA"/>
</dbReference>
<name>A0A218YVF7_9HELO</name>
<dbReference type="InParanoid" id="A0A218YVF7"/>
<protein>
    <submittedName>
        <fullName evidence="1">Uncharacterized protein</fullName>
    </submittedName>
</protein>
<gene>
    <name evidence="1" type="ORF">B2J93_2901</name>
</gene>
<organism evidence="1 2">
    <name type="scientific">Diplocarpon coronariae</name>
    <dbReference type="NCBI Taxonomy" id="2795749"/>
    <lineage>
        <taxon>Eukaryota</taxon>
        <taxon>Fungi</taxon>
        <taxon>Dikarya</taxon>
        <taxon>Ascomycota</taxon>
        <taxon>Pezizomycotina</taxon>
        <taxon>Leotiomycetes</taxon>
        <taxon>Helotiales</taxon>
        <taxon>Drepanopezizaceae</taxon>
        <taxon>Diplocarpon</taxon>
    </lineage>
</organism>
<sequence length="322" mass="37173">MGSSTSTPKHLQRSSKTKSVIFTFEDYRDGAPDDERISQEVGALQLAVTDHCRGYYHDRQTLQAPQEIETILLRDKDKYPNLTITEISHLLCDIRTRQSALSCFVSHMVIKNIGFFSRKSTTLLSPGAISCIQEFGFGDPEVKLTLEEEVSFAQWRAVTAHLLPHIEKRPTRYQNTRIDRLLKAMNDILLNFHDPVKKDTERLTSLRSIIEKTAIVGEMILASASRWKFDWHASRCDLKAQDKRSKNWKQQHSNQAFEKEGKAVVIVRFPALIQINAQDLVNKRRQQEFGVVITIELRRSQISLKKSDNYHSLQRLRITRLL</sequence>
<evidence type="ECO:0000313" key="1">
    <source>
        <dbReference type="EMBL" id="OWO98583.1"/>
    </source>
</evidence>
<dbReference type="Proteomes" id="UP000242519">
    <property type="component" value="Unassembled WGS sequence"/>
</dbReference>
<comment type="caution">
    <text evidence="1">The sequence shown here is derived from an EMBL/GenBank/DDBJ whole genome shotgun (WGS) entry which is preliminary data.</text>
</comment>
<reference evidence="1 2" key="1">
    <citation type="submission" date="2017-04" db="EMBL/GenBank/DDBJ databases">
        <title>Draft genome sequence of Marssonina coronaria NL1: causal agent of apple blotch.</title>
        <authorList>
            <person name="Cheng Q."/>
        </authorList>
    </citation>
    <scope>NUCLEOTIDE SEQUENCE [LARGE SCALE GENOMIC DNA]</scope>
    <source>
        <strain evidence="1 2">NL1</strain>
    </source>
</reference>
<keyword evidence="2" id="KW-1185">Reference proteome</keyword>